<dbReference type="AlphaFoldDB" id="A0A6J8CQL3"/>
<gene>
    <name evidence="1" type="ORF">MCOR_32589</name>
</gene>
<dbReference type="Proteomes" id="UP000507470">
    <property type="component" value="Unassembled WGS sequence"/>
</dbReference>
<evidence type="ECO:0000313" key="1">
    <source>
        <dbReference type="EMBL" id="CAC5398205.1"/>
    </source>
</evidence>
<dbReference type="EMBL" id="CACVKT020005842">
    <property type="protein sequence ID" value="CAC5398205.1"/>
    <property type="molecule type" value="Genomic_DNA"/>
</dbReference>
<dbReference type="OrthoDB" id="10570845at2759"/>
<accession>A0A6J8CQL3</accession>
<organism evidence="1 2">
    <name type="scientific">Mytilus coruscus</name>
    <name type="common">Sea mussel</name>
    <dbReference type="NCBI Taxonomy" id="42192"/>
    <lineage>
        <taxon>Eukaryota</taxon>
        <taxon>Metazoa</taxon>
        <taxon>Spiralia</taxon>
        <taxon>Lophotrochozoa</taxon>
        <taxon>Mollusca</taxon>
        <taxon>Bivalvia</taxon>
        <taxon>Autobranchia</taxon>
        <taxon>Pteriomorphia</taxon>
        <taxon>Mytilida</taxon>
        <taxon>Mytiloidea</taxon>
        <taxon>Mytilidae</taxon>
        <taxon>Mytilinae</taxon>
        <taxon>Mytilus</taxon>
    </lineage>
</organism>
<sequence length="209" mass="23177">MVNTKTSTKGNCILKQECIPWNKSMDTGHAGTTSTDKTLCTDTDYTAKNNSALKVSGVSCVSFNDLSLLSSSDSFDSSAASYLSDSSNLHPNSEPIRFSRPEKTLYDEALKTEAKWADCKSGEVIFLPTKLRPQKRENHNHDEIEIDIADDENENLIVSVNKLSAAITAFLLHFWVKKKCKSLNPTIQVTERKGICVSTTVSCRNCKFK</sequence>
<name>A0A6J8CQL3_MYTCO</name>
<protein>
    <submittedName>
        <fullName evidence="1">Uncharacterized protein</fullName>
    </submittedName>
</protein>
<keyword evidence="2" id="KW-1185">Reference proteome</keyword>
<evidence type="ECO:0000313" key="2">
    <source>
        <dbReference type="Proteomes" id="UP000507470"/>
    </source>
</evidence>
<reference evidence="1 2" key="1">
    <citation type="submission" date="2020-06" db="EMBL/GenBank/DDBJ databases">
        <authorList>
            <person name="Li R."/>
            <person name="Bekaert M."/>
        </authorList>
    </citation>
    <scope>NUCLEOTIDE SEQUENCE [LARGE SCALE GENOMIC DNA]</scope>
    <source>
        <strain evidence="2">wild</strain>
    </source>
</reference>
<proteinExistence type="predicted"/>